<evidence type="ECO:0000256" key="10">
    <source>
        <dbReference type="SAM" id="MobiDB-lite"/>
    </source>
</evidence>
<dbReference type="SMART" id="SM00220">
    <property type="entry name" value="S_TKc"/>
    <property type="match status" value="1"/>
</dbReference>
<evidence type="ECO:0000256" key="8">
    <source>
        <dbReference type="ARBA" id="ARBA00048679"/>
    </source>
</evidence>
<dbReference type="PROSITE" id="PS00107">
    <property type="entry name" value="PROTEIN_KINASE_ATP"/>
    <property type="match status" value="1"/>
</dbReference>
<sequence length="389" mass="43710">MRLSKVFCFFLSRRSRSLSGTRSTVPPTTLSQPNISSNASDADGESLDLPPEQGGGYYPVVCGQTLQERYTVLRKLGQGGYSSVWLTSDTVSEQFVALKIETIYAEQLIRSKTLESEVALLERIRSVRSNHPGRAHIAPLLDHFTLDGPHGTHTCLTFPVLGPTLIGLLRTLKTKAVPYNLKPSNVAVVLDNMDDLLRSQLSETSSLPNLQLKIPNSWTSAEMSVQLLDFGSANFLDDKRTDNIQPYNLRAPEVFIRAGWSQSVDIWNLGCLVFEMITGKILFRPRADKQGVLTKDVDMLSQMAEYLDEGWPPDLLAKGERTHEYFDQQGRLKNVSGDIELRLHDILDLLRVKPDDRPHLEHFLKLMLHLQPAERATASQLLNHPWLSL</sequence>
<feature type="region of interest" description="Disordered" evidence="10">
    <location>
        <begin position="18"/>
        <end position="49"/>
    </location>
</feature>
<dbReference type="GO" id="GO:0050684">
    <property type="term" value="P:regulation of mRNA processing"/>
    <property type="evidence" value="ECO:0007669"/>
    <property type="project" value="TreeGrafter"/>
</dbReference>
<dbReference type="GO" id="GO:0004674">
    <property type="term" value="F:protein serine/threonine kinase activity"/>
    <property type="evidence" value="ECO:0007669"/>
    <property type="project" value="UniProtKB-KW"/>
</dbReference>
<dbReference type="PANTHER" id="PTHR47634:SF9">
    <property type="entry name" value="PROTEIN KINASE DOMAIN-CONTAINING PROTEIN-RELATED"/>
    <property type="match status" value="1"/>
</dbReference>
<dbReference type="AlphaFoldDB" id="A0A4S4LEW6"/>
<dbReference type="GO" id="GO:0000245">
    <property type="term" value="P:spliceosomal complex assembly"/>
    <property type="evidence" value="ECO:0007669"/>
    <property type="project" value="TreeGrafter"/>
</dbReference>
<dbReference type="InterPro" id="IPR000719">
    <property type="entry name" value="Prot_kinase_dom"/>
</dbReference>
<dbReference type="Gene3D" id="3.30.200.20">
    <property type="entry name" value="Phosphorylase Kinase, domain 1"/>
    <property type="match status" value="1"/>
</dbReference>
<evidence type="ECO:0000313" key="13">
    <source>
        <dbReference type="Proteomes" id="UP000310158"/>
    </source>
</evidence>
<keyword evidence="4 9" id="KW-0547">Nucleotide-binding</keyword>
<keyword evidence="3" id="KW-0808">Transferase</keyword>
<dbReference type="EC" id="2.7.11.1" evidence="1"/>
<evidence type="ECO:0000256" key="5">
    <source>
        <dbReference type="ARBA" id="ARBA00022777"/>
    </source>
</evidence>
<evidence type="ECO:0000256" key="4">
    <source>
        <dbReference type="ARBA" id="ARBA00022741"/>
    </source>
</evidence>
<dbReference type="SUPFAM" id="SSF56112">
    <property type="entry name" value="Protein kinase-like (PK-like)"/>
    <property type="match status" value="1"/>
</dbReference>
<gene>
    <name evidence="12" type="ORF">EW146_g8610</name>
</gene>
<keyword evidence="2" id="KW-0723">Serine/threonine-protein kinase</keyword>
<evidence type="ECO:0000259" key="11">
    <source>
        <dbReference type="PROSITE" id="PS50011"/>
    </source>
</evidence>
<dbReference type="Gene3D" id="1.10.510.10">
    <property type="entry name" value="Transferase(Phosphotransferase) domain 1"/>
    <property type="match status" value="1"/>
</dbReference>
<feature type="binding site" evidence="9">
    <location>
        <position position="99"/>
    </location>
    <ligand>
        <name>ATP</name>
        <dbReference type="ChEBI" id="CHEBI:30616"/>
    </ligand>
</feature>
<feature type="compositionally biased region" description="Polar residues" evidence="10">
    <location>
        <begin position="25"/>
        <end position="40"/>
    </location>
</feature>
<dbReference type="GO" id="GO:0005524">
    <property type="term" value="F:ATP binding"/>
    <property type="evidence" value="ECO:0007669"/>
    <property type="project" value="UniProtKB-UniRule"/>
</dbReference>
<comment type="catalytic activity">
    <reaction evidence="7">
        <text>L-threonyl-[protein] + ATP = O-phospho-L-threonyl-[protein] + ADP + H(+)</text>
        <dbReference type="Rhea" id="RHEA:46608"/>
        <dbReference type="Rhea" id="RHEA-COMP:11060"/>
        <dbReference type="Rhea" id="RHEA-COMP:11605"/>
        <dbReference type="ChEBI" id="CHEBI:15378"/>
        <dbReference type="ChEBI" id="CHEBI:30013"/>
        <dbReference type="ChEBI" id="CHEBI:30616"/>
        <dbReference type="ChEBI" id="CHEBI:61977"/>
        <dbReference type="ChEBI" id="CHEBI:456216"/>
        <dbReference type="EC" id="2.7.11.1"/>
    </reaction>
</comment>
<evidence type="ECO:0000256" key="2">
    <source>
        <dbReference type="ARBA" id="ARBA00022527"/>
    </source>
</evidence>
<organism evidence="12 13">
    <name type="scientific">Bondarzewia mesenterica</name>
    <dbReference type="NCBI Taxonomy" id="1095465"/>
    <lineage>
        <taxon>Eukaryota</taxon>
        <taxon>Fungi</taxon>
        <taxon>Dikarya</taxon>
        <taxon>Basidiomycota</taxon>
        <taxon>Agaricomycotina</taxon>
        <taxon>Agaricomycetes</taxon>
        <taxon>Russulales</taxon>
        <taxon>Bondarzewiaceae</taxon>
        <taxon>Bondarzewia</taxon>
    </lineage>
</organism>
<comment type="catalytic activity">
    <reaction evidence="8">
        <text>L-seryl-[protein] + ATP = O-phospho-L-seryl-[protein] + ADP + H(+)</text>
        <dbReference type="Rhea" id="RHEA:17989"/>
        <dbReference type="Rhea" id="RHEA-COMP:9863"/>
        <dbReference type="Rhea" id="RHEA-COMP:11604"/>
        <dbReference type="ChEBI" id="CHEBI:15378"/>
        <dbReference type="ChEBI" id="CHEBI:29999"/>
        <dbReference type="ChEBI" id="CHEBI:30616"/>
        <dbReference type="ChEBI" id="CHEBI:83421"/>
        <dbReference type="ChEBI" id="CHEBI:456216"/>
        <dbReference type="EC" id="2.7.11.1"/>
    </reaction>
</comment>
<dbReference type="InterPro" id="IPR051334">
    <property type="entry name" value="SRPK"/>
</dbReference>
<accession>A0A4S4LEW6</accession>
<evidence type="ECO:0000256" key="7">
    <source>
        <dbReference type="ARBA" id="ARBA00047899"/>
    </source>
</evidence>
<evidence type="ECO:0000256" key="9">
    <source>
        <dbReference type="PROSITE-ProRule" id="PRU10141"/>
    </source>
</evidence>
<dbReference type="OrthoDB" id="5979581at2759"/>
<dbReference type="Pfam" id="PF00069">
    <property type="entry name" value="Pkinase"/>
    <property type="match status" value="1"/>
</dbReference>
<evidence type="ECO:0000256" key="1">
    <source>
        <dbReference type="ARBA" id="ARBA00012513"/>
    </source>
</evidence>
<evidence type="ECO:0000256" key="6">
    <source>
        <dbReference type="ARBA" id="ARBA00022840"/>
    </source>
</evidence>
<evidence type="ECO:0000256" key="3">
    <source>
        <dbReference type="ARBA" id="ARBA00022679"/>
    </source>
</evidence>
<evidence type="ECO:0000313" key="12">
    <source>
        <dbReference type="EMBL" id="THH09688.1"/>
    </source>
</evidence>
<name>A0A4S4LEW6_9AGAM</name>
<keyword evidence="6 9" id="KW-0067">ATP-binding</keyword>
<dbReference type="EMBL" id="SGPL01000614">
    <property type="protein sequence ID" value="THH09688.1"/>
    <property type="molecule type" value="Genomic_DNA"/>
</dbReference>
<proteinExistence type="predicted"/>
<feature type="domain" description="Protein kinase" evidence="11">
    <location>
        <begin position="70"/>
        <end position="387"/>
    </location>
</feature>
<dbReference type="PANTHER" id="PTHR47634">
    <property type="entry name" value="PROTEIN KINASE DOMAIN-CONTAINING PROTEIN-RELATED"/>
    <property type="match status" value="1"/>
</dbReference>
<dbReference type="Proteomes" id="UP000310158">
    <property type="component" value="Unassembled WGS sequence"/>
</dbReference>
<dbReference type="PROSITE" id="PS50011">
    <property type="entry name" value="PROTEIN_KINASE_DOM"/>
    <property type="match status" value="1"/>
</dbReference>
<keyword evidence="5" id="KW-0418">Kinase</keyword>
<protein>
    <recommendedName>
        <fullName evidence="1">non-specific serine/threonine protein kinase</fullName>
        <ecNumber evidence="1">2.7.11.1</ecNumber>
    </recommendedName>
</protein>
<keyword evidence="13" id="KW-1185">Reference proteome</keyword>
<reference evidence="12 13" key="1">
    <citation type="submission" date="2019-02" db="EMBL/GenBank/DDBJ databases">
        <title>Genome sequencing of the rare red list fungi Bondarzewia mesenterica.</title>
        <authorList>
            <person name="Buettner E."/>
            <person name="Kellner H."/>
        </authorList>
    </citation>
    <scope>NUCLEOTIDE SEQUENCE [LARGE SCALE GENOMIC DNA]</scope>
    <source>
        <strain evidence="12 13">DSM 108281</strain>
    </source>
</reference>
<dbReference type="InterPro" id="IPR017441">
    <property type="entry name" value="Protein_kinase_ATP_BS"/>
</dbReference>
<comment type="caution">
    <text evidence="12">The sequence shown here is derived from an EMBL/GenBank/DDBJ whole genome shotgun (WGS) entry which is preliminary data.</text>
</comment>
<dbReference type="InterPro" id="IPR011009">
    <property type="entry name" value="Kinase-like_dom_sf"/>
</dbReference>